<dbReference type="AlphaFoldDB" id="A0A0A9I008"/>
<proteinExistence type="predicted"/>
<name>A0A0A9I008_ARUDO</name>
<dbReference type="EMBL" id="GBRH01159403">
    <property type="protein sequence ID" value="JAE38493.1"/>
    <property type="molecule type" value="Transcribed_RNA"/>
</dbReference>
<reference evidence="1" key="1">
    <citation type="submission" date="2014-09" db="EMBL/GenBank/DDBJ databases">
        <authorList>
            <person name="Magalhaes I.L.F."/>
            <person name="Oliveira U."/>
            <person name="Santos F.R."/>
            <person name="Vidigal T.H.D.A."/>
            <person name="Brescovit A.D."/>
            <person name="Santos A.J."/>
        </authorList>
    </citation>
    <scope>NUCLEOTIDE SEQUENCE</scope>
    <source>
        <tissue evidence="1">Shoot tissue taken approximately 20 cm above the soil surface</tissue>
    </source>
</reference>
<protein>
    <submittedName>
        <fullName evidence="1">Uncharacterized protein</fullName>
    </submittedName>
</protein>
<reference evidence="1" key="2">
    <citation type="journal article" date="2015" name="Data Brief">
        <title>Shoot transcriptome of the giant reed, Arundo donax.</title>
        <authorList>
            <person name="Barrero R.A."/>
            <person name="Guerrero F.D."/>
            <person name="Moolhuijzen P."/>
            <person name="Goolsby J.A."/>
            <person name="Tidwell J."/>
            <person name="Bellgard S.E."/>
            <person name="Bellgard M.I."/>
        </authorList>
    </citation>
    <scope>NUCLEOTIDE SEQUENCE</scope>
    <source>
        <tissue evidence="1">Shoot tissue taken approximately 20 cm above the soil surface</tissue>
    </source>
</reference>
<accession>A0A0A9I008</accession>
<evidence type="ECO:0000313" key="1">
    <source>
        <dbReference type="EMBL" id="JAE38493.1"/>
    </source>
</evidence>
<organism evidence="1">
    <name type="scientific">Arundo donax</name>
    <name type="common">Giant reed</name>
    <name type="synonym">Donax arundinaceus</name>
    <dbReference type="NCBI Taxonomy" id="35708"/>
    <lineage>
        <taxon>Eukaryota</taxon>
        <taxon>Viridiplantae</taxon>
        <taxon>Streptophyta</taxon>
        <taxon>Embryophyta</taxon>
        <taxon>Tracheophyta</taxon>
        <taxon>Spermatophyta</taxon>
        <taxon>Magnoliopsida</taxon>
        <taxon>Liliopsida</taxon>
        <taxon>Poales</taxon>
        <taxon>Poaceae</taxon>
        <taxon>PACMAD clade</taxon>
        <taxon>Arundinoideae</taxon>
        <taxon>Arundineae</taxon>
        <taxon>Arundo</taxon>
    </lineage>
</organism>
<sequence>MQILLCYELIIQFFYHLIHSHSEKYCRFFSATTLSSYLYTA</sequence>